<dbReference type="GO" id="GO:0016645">
    <property type="term" value="F:oxidoreductase activity, acting on the CH-NH group of donors"/>
    <property type="evidence" value="ECO:0007669"/>
    <property type="project" value="InterPro"/>
</dbReference>
<reference evidence="3" key="1">
    <citation type="submission" date="2022-09" db="EMBL/GenBank/DDBJ databases">
        <title>Aureispira anguillicida sp. nov., isolated from Leptocephalus of Japanese eel Anguilla japonica.</title>
        <authorList>
            <person name="Yuasa K."/>
            <person name="Mekata T."/>
            <person name="Ikunari K."/>
        </authorList>
    </citation>
    <scope>NUCLEOTIDE SEQUENCE</scope>
    <source>
        <strain evidence="3">EL160426</strain>
    </source>
</reference>
<dbReference type="AlphaFoldDB" id="A0A915YB84"/>
<keyword evidence="1" id="KW-0812">Transmembrane</keyword>
<dbReference type="Gene3D" id="3.40.50.150">
    <property type="entry name" value="Vaccinia Virus protein VP39"/>
    <property type="match status" value="1"/>
</dbReference>
<dbReference type="PANTHER" id="PTHR39963:SF1">
    <property type="entry name" value="MNMC-LIKE METHYLTRANSFERASE DOMAIN-CONTAINING PROTEIN"/>
    <property type="match status" value="1"/>
</dbReference>
<evidence type="ECO:0000259" key="2">
    <source>
        <dbReference type="Pfam" id="PF05430"/>
    </source>
</evidence>
<dbReference type="PANTHER" id="PTHR39963">
    <property type="entry name" value="SLL0983 PROTEIN"/>
    <property type="match status" value="1"/>
</dbReference>
<dbReference type="EMBL" id="AP026867">
    <property type="protein sequence ID" value="BDS09888.1"/>
    <property type="molecule type" value="Genomic_DNA"/>
</dbReference>
<keyword evidence="4" id="KW-1185">Reference proteome</keyword>
<feature type="domain" description="MnmC-like methyltransferase" evidence="2">
    <location>
        <begin position="139"/>
        <end position="219"/>
    </location>
</feature>
<keyword evidence="1" id="KW-1133">Transmembrane helix</keyword>
<protein>
    <submittedName>
        <fullName evidence="3">tRNA (5-methylaminomethyl-2-thiouridine)(34)-methyltransferase MnmD</fullName>
    </submittedName>
</protein>
<evidence type="ECO:0000256" key="1">
    <source>
        <dbReference type="SAM" id="Phobius"/>
    </source>
</evidence>
<dbReference type="Pfam" id="PF05430">
    <property type="entry name" value="Methyltransf_30"/>
    <property type="match status" value="1"/>
</dbReference>
<dbReference type="CDD" id="cd02440">
    <property type="entry name" value="AdoMet_MTases"/>
    <property type="match status" value="1"/>
</dbReference>
<feature type="transmembrane region" description="Helical" evidence="1">
    <location>
        <begin position="52"/>
        <end position="72"/>
    </location>
</feature>
<evidence type="ECO:0000313" key="3">
    <source>
        <dbReference type="EMBL" id="BDS09888.1"/>
    </source>
</evidence>
<dbReference type="KEGG" id="aup:AsAng_0005930"/>
<dbReference type="InterPro" id="IPR047785">
    <property type="entry name" value="tRNA_MNMC2"/>
</dbReference>
<dbReference type="RefSeq" id="WP_264791239.1">
    <property type="nucleotide sequence ID" value="NZ_AP026867.1"/>
</dbReference>
<dbReference type="SUPFAM" id="SSF53335">
    <property type="entry name" value="S-adenosyl-L-methionine-dependent methyltransferases"/>
    <property type="match status" value="1"/>
</dbReference>
<organism evidence="3 4">
    <name type="scientific">Aureispira anguillae</name>
    <dbReference type="NCBI Taxonomy" id="2864201"/>
    <lineage>
        <taxon>Bacteria</taxon>
        <taxon>Pseudomonadati</taxon>
        <taxon>Bacteroidota</taxon>
        <taxon>Saprospiria</taxon>
        <taxon>Saprospirales</taxon>
        <taxon>Saprospiraceae</taxon>
        <taxon>Aureispira</taxon>
    </lineage>
</organism>
<dbReference type="InterPro" id="IPR029063">
    <property type="entry name" value="SAM-dependent_MTases_sf"/>
</dbReference>
<sequence>MTKIIETKDGSHSLTSQQFNATYHSIHGAIQETQTVFIDAALQYKATNQQQLAILGIGFGTGLNAFMTYLAANRQQIAIQYTGVEAYPISLATAQQLNYPSILGVEEEQAQFLKLHQSKDEVISLSPYFDFCKRVCHFEELDYTEAFDIIYYDAFAPSVQPELWETALLEKMYRALKPTGVLTTYCAKGVVKRSLKSLGFRVEGIPGPIGKREMTRAIK</sequence>
<dbReference type="Proteomes" id="UP001060919">
    <property type="component" value="Chromosome"/>
</dbReference>
<dbReference type="GO" id="GO:0004808">
    <property type="term" value="F:tRNA (5-methylaminomethyl-2-thiouridylate)(34)-methyltransferase activity"/>
    <property type="evidence" value="ECO:0007669"/>
    <property type="project" value="InterPro"/>
</dbReference>
<accession>A0A915YB84</accession>
<proteinExistence type="predicted"/>
<keyword evidence="1" id="KW-0472">Membrane</keyword>
<name>A0A915YB84_9BACT</name>
<dbReference type="InterPro" id="IPR008471">
    <property type="entry name" value="MnmC-like_methylTransf"/>
</dbReference>
<gene>
    <name evidence="3" type="ORF">AsAng_0005930</name>
</gene>
<evidence type="ECO:0000313" key="4">
    <source>
        <dbReference type="Proteomes" id="UP001060919"/>
    </source>
</evidence>
<dbReference type="NCBIfam" id="NF033855">
    <property type="entry name" value="tRNA_MNMC2"/>
    <property type="match status" value="1"/>
</dbReference>